<feature type="compositionally biased region" description="Polar residues" evidence="1">
    <location>
        <begin position="229"/>
        <end position="242"/>
    </location>
</feature>
<feature type="compositionally biased region" description="Polar residues" evidence="1">
    <location>
        <begin position="401"/>
        <end position="419"/>
    </location>
</feature>
<reference evidence="2 3" key="1">
    <citation type="journal article" date="2013" name="Curr. Biol.">
        <title>The Genome of the Foraminiferan Reticulomyxa filosa.</title>
        <authorList>
            <person name="Glockner G."/>
            <person name="Hulsmann N."/>
            <person name="Schleicher M."/>
            <person name="Noegel A.A."/>
            <person name="Eichinger L."/>
            <person name="Gallinger C."/>
            <person name="Pawlowski J."/>
            <person name="Sierra R."/>
            <person name="Euteneuer U."/>
            <person name="Pillet L."/>
            <person name="Moustafa A."/>
            <person name="Platzer M."/>
            <person name="Groth M."/>
            <person name="Szafranski K."/>
            <person name="Schliwa M."/>
        </authorList>
    </citation>
    <scope>NUCLEOTIDE SEQUENCE [LARGE SCALE GENOMIC DNA]</scope>
</reference>
<evidence type="ECO:0000256" key="1">
    <source>
        <dbReference type="SAM" id="MobiDB-lite"/>
    </source>
</evidence>
<keyword evidence="3" id="KW-1185">Reference proteome</keyword>
<organism evidence="2 3">
    <name type="scientific">Reticulomyxa filosa</name>
    <dbReference type="NCBI Taxonomy" id="46433"/>
    <lineage>
        <taxon>Eukaryota</taxon>
        <taxon>Sar</taxon>
        <taxon>Rhizaria</taxon>
        <taxon>Retaria</taxon>
        <taxon>Foraminifera</taxon>
        <taxon>Monothalamids</taxon>
        <taxon>Reticulomyxidae</taxon>
        <taxon>Reticulomyxa</taxon>
    </lineage>
</organism>
<proteinExistence type="predicted"/>
<feature type="compositionally biased region" description="Polar residues" evidence="1">
    <location>
        <begin position="165"/>
        <end position="196"/>
    </location>
</feature>
<feature type="non-terminal residue" evidence="2">
    <location>
        <position position="426"/>
    </location>
</feature>
<name>X6MBU6_RETFI</name>
<dbReference type="EMBL" id="ASPP01022997">
    <property type="protein sequence ID" value="ETO10897.1"/>
    <property type="molecule type" value="Genomic_DNA"/>
</dbReference>
<dbReference type="Proteomes" id="UP000023152">
    <property type="component" value="Unassembled WGS sequence"/>
</dbReference>
<comment type="caution">
    <text evidence="2">The sequence shown here is derived from an EMBL/GenBank/DDBJ whole genome shotgun (WGS) entry which is preliminary data.</text>
</comment>
<evidence type="ECO:0000313" key="2">
    <source>
        <dbReference type="EMBL" id="ETO10897.1"/>
    </source>
</evidence>
<dbReference type="AlphaFoldDB" id="X6MBU6"/>
<evidence type="ECO:0000313" key="3">
    <source>
        <dbReference type="Proteomes" id="UP000023152"/>
    </source>
</evidence>
<sequence length="426" mass="47543">MKTKALESYSNYNEINIYSLYNNLQSKCNHLSGNVDIIFEDTIHHLQQFGLKFDLIPKKLRQTNIVFINIWNIHFNYIKFMQFYCIVNHVIINSVVIKLHLNISTGSFFAKRYRDIHFHKKRKKKYEIIFEFKCFFFFFSWLYKRKKIAKLEESSVTKAKVSRKSGIQQADPTNAGVSSKVTQSTQPTSQTRASKPSSKRAAGGVIQSLTPKLDSKKAPLQLSHHSESNKMATGRSHQSGNRKSAVYKSSKAVVSANTNVNGNVNGNINAGTNTHMFLANNGKHLPPTYRRGLSGQIGSYGVSRPTNHSMHGTLQMPKKGLSKGVSGNGDGYANPTMANSMAHNKRPIILHTKIDQDHDGSNADNGMTPKPVHRSRKSTDILLDNVPTGHNKSPSHHTRMSHGNGQSTSALDLQRSTTKALAEHSA</sequence>
<protein>
    <submittedName>
        <fullName evidence="2">Uncharacterized protein</fullName>
    </submittedName>
</protein>
<gene>
    <name evidence="2" type="ORF">RFI_26480</name>
</gene>
<feature type="region of interest" description="Disordered" evidence="1">
    <location>
        <begin position="162"/>
        <end position="246"/>
    </location>
</feature>
<accession>X6MBU6</accession>
<feature type="region of interest" description="Disordered" evidence="1">
    <location>
        <begin position="356"/>
        <end position="426"/>
    </location>
</feature>